<dbReference type="InterPro" id="IPR050901">
    <property type="entry name" value="BP-dep_ABC_trans_perm"/>
</dbReference>
<sequence length="274" mass="30680">MTRNFATWPIILLLTVLSLPLFIMYLFLLVDTFSNTPPGSLLPNEFTLEHWRFLIDPTITGDIWKPTLTTFLFAASMMVIVVSVSATAGYALSRLALPFRRFVLSGIMVMHAFPSVTLIIGVFLVLQFAGLYNSLIGVILVKASLMLPFGIWIMKGFYDAVPWEIEMAGVQDGASRFTVWRRIILPQVKPGLLSLALFAFIDGWSEYMLPRILAPSSDFEVLSMYLNTVSDPNSSTYNFNIFKSVGLFYTLPVLALFVLFQNRLMNIFGGGTKG</sequence>
<feature type="transmembrane region" description="Helical" evidence="11">
    <location>
        <begin position="7"/>
        <end position="28"/>
    </location>
</feature>
<gene>
    <name evidence="13" type="ORF">HNQ72_005940</name>
</gene>
<dbReference type="GO" id="GO:0042956">
    <property type="term" value="P:maltodextrin transmembrane transport"/>
    <property type="evidence" value="ECO:0007669"/>
    <property type="project" value="TreeGrafter"/>
</dbReference>
<organism evidence="13 14">
    <name type="scientific">Rhizobium wenxiniae</name>
    <dbReference type="NCBI Taxonomy" id="1737357"/>
    <lineage>
        <taxon>Bacteria</taxon>
        <taxon>Pseudomonadati</taxon>
        <taxon>Pseudomonadota</taxon>
        <taxon>Alphaproteobacteria</taxon>
        <taxon>Hyphomicrobiales</taxon>
        <taxon>Rhizobiaceae</taxon>
        <taxon>Rhizobium/Agrobacterium group</taxon>
        <taxon>Rhizobium</taxon>
    </lineage>
</organism>
<keyword evidence="8 11" id="KW-1133">Transmembrane helix</keyword>
<evidence type="ECO:0000256" key="8">
    <source>
        <dbReference type="ARBA" id="ARBA00022989"/>
    </source>
</evidence>
<evidence type="ECO:0000256" key="7">
    <source>
        <dbReference type="ARBA" id="ARBA00022692"/>
    </source>
</evidence>
<feature type="transmembrane region" description="Helical" evidence="11">
    <location>
        <begin position="135"/>
        <end position="158"/>
    </location>
</feature>
<keyword evidence="9 11" id="KW-0472">Membrane</keyword>
<dbReference type="AlphaFoldDB" id="A0A7X0D303"/>
<dbReference type="PANTHER" id="PTHR32243:SF50">
    <property type="entry name" value="MALTOSE_MALTODEXTRIN TRANSPORT SYSTEM PERMEASE PROTEIN MALG"/>
    <property type="match status" value="1"/>
</dbReference>
<feature type="transmembrane region" description="Helical" evidence="11">
    <location>
        <begin position="71"/>
        <end position="92"/>
    </location>
</feature>
<dbReference type="PANTHER" id="PTHR32243">
    <property type="entry name" value="MALTOSE TRANSPORT SYSTEM PERMEASE-RELATED"/>
    <property type="match status" value="1"/>
</dbReference>
<feature type="transmembrane region" description="Helical" evidence="11">
    <location>
        <begin position="179"/>
        <end position="201"/>
    </location>
</feature>
<dbReference type="Gene3D" id="1.10.3720.10">
    <property type="entry name" value="MetI-like"/>
    <property type="match status" value="1"/>
</dbReference>
<keyword evidence="5" id="KW-1003">Cell membrane</keyword>
<evidence type="ECO:0000256" key="5">
    <source>
        <dbReference type="ARBA" id="ARBA00022475"/>
    </source>
</evidence>
<accession>A0A7X0D303</accession>
<feature type="transmembrane region" description="Helical" evidence="11">
    <location>
        <begin position="104"/>
        <end position="129"/>
    </location>
</feature>
<dbReference type="InterPro" id="IPR000515">
    <property type="entry name" value="MetI-like"/>
</dbReference>
<name>A0A7X0D303_9HYPH</name>
<comment type="function">
    <text evidence="1">Part of the ABC transporter complex MalEFGK involved in maltose/maltodextrin import. Probably responsible for the translocation of the substrate across the membrane.</text>
</comment>
<evidence type="ECO:0000313" key="14">
    <source>
        <dbReference type="Proteomes" id="UP000547879"/>
    </source>
</evidence>
<keyword evidence="14" id="KW-1185">Reference proteome</keyword>
<evidence type="ECO:0000259" key="12">
    <source>
        <dbReference type="PROSITE" id="PS50928"/>
    </source>
</evidence>
<evidence type="ECO:0000256" key="1">
    <source>
        <dbReference type="ARBA" id="ARBA00002264"/>
    </source>
</evidence>
<evidence type="ECO:0000313" key="13">
    <source>
        <dbReference type="EMBL" id="MBB6166089.1"/>
    </source>
</evidence>
<dbReference type="CDD" id="cd06261">
    <property type="entry name" value="TM_PBP2"/>
    <property type="match status" value="1"/>
</dbReference>
<keyword evidence="4 11" id="KW-0813">Transport</keyword>
<keyword evidence="6" id="KW-0762">Sugar transport</keyword>
<protein>
    <recommendedName>
        <fullName evidence="10">Maltose/maltodextrin transport system permease protein MalG</fullName>
    </recommendedName>
</protein>
<feature type="transmembrane region" description="Helical" evidence="11">
    <location>
        <begin position="241"/>
        <end position="260"/>
    </location>
</feature>
<evidence type="ECO:0000256" key="4">
    <source>
        <dbReference type="ARBA" id="ARBA00022448"/>
    </source>
</evidence>
<dbReference type="RefSeq" id="WP_183997915.1">
    <property type="nucleotide sequence ID" value="NZ_BMHW01000016.1"/>
</dbReference>
<evidence type="ECO:0000256" key="9">
    <source>
        <dbReference type="ARBA" id="ARBA00023136"/>
    </source>
</evidence>
<dbReference type="InterPro" id="IPR035906">
    <property type="entry name" value="MetI-like_sf"/>
</dbReference>
<evidence type="ECO:0000256" key="11">
    <source>
        <dbReference type="RuleBase" id="RU363032"/>
    </source>
</evidence>
<dbReference type="GO" id="GO:0005886">
    <property type="term" value="C:plasma membrane"/>
    <property type="evidence" value="ECO:0007669"/>
    <property type="project" value="UniProtKB-SubCell"/>
</dbReference>
<comment type="subcellular location">
    <subcellularLocation>
        <location evidence="2 11">Cell membrane</location>
        <topology evidence="2 11">Multi-pass membrane protein</topology>
    </subcellularLocation>
</comment>
<evidence type="ECO:0000256" key="2">
    <source>
        <dbReference type="ARBA" id="ARBA00004651"/>
    </source>
</evidence>
<proteinExistence type="inferred from homology"/>
<dbReference type="Proteomes" id="UP000547879">
    <property type="component" value="Unassembled WGS sequence"/>
</dbReference>
<dbReference type="PROSITE" id="PS50928">
    <property type="entry name" value="ABC_TM1"/>
    <property type="match status" value="1"/>
</dbReference>
<comment type="caution">
    <text evidence="13">The sequence shown here is derived from an EMBL/GenBank/DDBJ whole genome shotgun (WGS) entry which is preliminary data.</text>
</comment>
<feature type="domain" description="ABC transmembrane type-1" evidence="12">
    <location>
        <begin position="67"/>
        <end position="260"/>
    </location>
</feature>
<dbReference type="Pfam" id="PF00528">
    <property type="entry name" value="BPD_transp_1"/>
    <property type="match status" value="1"/>
</dbReference>
<evidence type="ECO:0000256" key="3">
    <source>
        <dbReference type="ARBA" id="ARBA00009047"/>
    </source>
</evidence>
<evidence type="ECO:0000256" key="6">
    <source>
        <dbReference type="ARBA" id="ARBA00022597"/>
    </source>
</evidence>
<keyword evidence="7 11" id="KW-0812">Transmembrane</keyword>
<comment type="similarity">
    <text evidence="3">Belongs to the binding-protein-dependent transport system permease family. MalFG subfamily.</text>
</comment>
<dbReference type="SUPFAM" id="SSF161098">
    <property type="entry name" value="MetI-like"/>
    <property type="match status" value="1"/>
</dbReference>
<dbReference type="EMBL" id="JACHEG010000014">
    <property type="protein sequence ID" value="MBB6166089.1"/>
    <property type="molecule type" value="Genomic_DNA"/>
</dbReference>
<evidence type="ECO:0000256" key="10">
    <source>
        <dbReference type="ARBA" id="ARBA00041109"/>
    </source>
</evidence>
<reference evidence="13 14" key="1">
    <citation type="submission" date="2020-08" db="EMBL/GenBank/DDBJ databases">
        <title>Genomic Encyclopedia of Type Strains, Phase IV (KMG-IV): sequencing the most valuable type-strain genomes for metagenomic binning, comparative biology and taxonomic classification.</title>
        <authorList>
            <person name="Goeker M."/>
        </authorList>
    </citation>
    <scope>NUCLEOTIDE SEQUENCE [LARGE SCALE GENOMIC DNA]</scope>
    <source>
        <strain evidence="13 14">DSM 100734</strain>
    </source>
</reference>
<dbReference type="GO" id="GO:0015423">
    <property type="term" value="F:ABC-type maltose transporter activity"/>
    <property type="evidence" value="ECO:0007669"/>
    <property type="project" value="TreeGrafter"/>
</dbReference>